<dbReference type="GO" id="GO:0016787">
    <property type="term" value="F:hydrolase activity"/>
    <property type="evidence" value="ECO:0007669"/>
    <property type="project" value="UniProtKB-KW"/>
</dbReference>
<feature type="binding site" evidence="4">
    <location>
        <position position="107"/>
    </location>
    <ligand>
        <name>substrate</name>
    </ligand>
</feature>
<dbReference type="InterPro" id="IPR017853">
    <property type="entry name" value="GH"/>
</dbReference>
<dbReference type="InterPro" id="IPR006047">
    <property type="entry name" value="GH13_cat_dom"/>
</dbReference>
<gene>
    <name evidence="6" type="primary">amyA</name>
    <name evidence="6" type="ordered locus">NATL1_09141</name>
</gene>
<dbReference type="eggNOG" id="COG0366">
    <property type="taxonomic scope" value="Bacteria"/>
</dbReference>
<keyword evidence="3 6" id="KW-0808">Transferase</keyword>
<evidence type="ECO:0000256" key="3">
    <source>
        <dbReference type="ARBA" id="ARBA00022679"/>
    </source>
</evidence>
<dbReference type="CAZy" id="GH13">
    <property type="family name" value="Glycoside Hydrolase Family 13"/>
</dbReference>
<dbReference type="Proteomes" id="UP000002592">
    <property type="component" value="Chromosome"/>
</dbReference>
<dbReference type="HOGENOM" id="CLU_021358_0_0_3"/>
<reference evidence="7" key="1">
    <citation type="journal article" date="2007" name="PLoS Genet.">
        <title>Patterns and implications of gene gain and loss in the evolution of Prochlorococcus.</title>
        <authorList>
            <person name="Kettler G.C."/>
            <person name="Martiny A.C."/>
            <person name="Huang K."/>
            <person name="Zucker J."/>
            <person name="Coleman M.L."/>
            <person name="Rodrigue S."/>
            <person name="Chen F."/>
            <person name="Lapidus A."/>
            <person name="Ferriera S."/>
            <person name="Johnson J."/>
            <person name="Steglich C."/>
            <person name="Church G.M."/>
            <person name="Richardson P."/>
            <person name="Chisholm S.W."/>
        </authorList>
    </citation>
    <scope>NUCLEOTIDE SEQUENCE [LARGE SCALE GENOMIC DNA]</scope>
    <source>
        <strain evidence="7">NATL1A</strain>
    </source>
</reference>
<feature type="domain" description="Glycosyl hydrolase family 13 catalytic" evidence="5">
    <location>
        <begin position="64"/>
        <end position="474"/>
    </location>
</feature>
<organism evidence="6 7">
    <name type="scientific">Prochlorococcus marinus (strain NATL1A)</name>
    <dbReference type="NCBI Taxonomy" id="167555"/>
    <lineage>
        <taxon>Bacteria</taxon>
        <taxon>Bacillati</taxon>
        <taxon>Cyanobacteriota</taxon>
        <taxon>Cyanophyceae</taxon>
        <taxon>Synechococcales</taxon>
        <taxon>Prochlorococcaceae</taxon>
        <taxon>Prochlorococcus</taxon>
    </lineage>
</organism>
<evidence type="ECO:0000256" key="2">
    <source>
        <dbReference type="ARBA" id="ARBA00022676"/>
    </source>
</evidence>
<dbReference type="GO" id="GO:0005975">
    <property type="term" value="P:carbohydrate metabolic process"/>
    <property type="evidence" value="ECO:0007669"/>
    <property type="project" value="InterPro"/>
</dbReference>
<dbReference type="InterPro" id="IPR016377">
    <property type="entry name" value="Sucrose_GGa_phosphorylase-rel"/>
</dbReference>
<feature type="binding site" evidence="4">
    <location>
        <position position="454"/>
    </location>
    <ligand>
        <name>substrate</name>
    </ligand>
</feature>
<accession>A2C1W2</accession>
<dbReference type="GO" id="GO:0009018">
    <property type="term" value="F:sucrose phosphorylase activity"/>
    <property type="evidence" value="ECO:0007669"/>
    <property type="project" value="UniProtKB-EC"/>
</dbReference>
<feature type="binding site" evidence="4">
    <location>
        <begin position="347"/>
        <end position="348"/>
    </location>
    <ligand>
        <name>substrate</name>
    </ligand>
</feature>
<dbReference type="AlphaFoldDB" id="A2C1W2"/>
<feature type="binding site" evidence="4">
    <location>
        <position position="145"/>
    </location>
    <ligand>
        <name>substrate</name>
    </ligand>
</feature>
<dbReference type="PANTHER" id="PTHR38784">
    <property type="entry name" value="SUCROSE PHOSPHORYLASE"/>
    <property type="match status" value="1"/>
</dbReference>
<evidence type="ECO:0000256" key="1">
    <source>
        <dbReference type="ARBA" id="ARBA00008452"/>
    </source>
</evidence>
<sequence>MSELDSELDELRLSLREIYPEHSEQEINSVWSQLLQILDPFCVSKGTDEFEIESIWDSSSVVLITYPDSIYRKDESTLKTLTEFVKNRLGGLSSVIHVLPFLPSTSDGGFAVSNHEKIDDTFGNWNDLKDLSSKHKIMADLVLNHVSSSHPWVHQFIKSEDPGPSYIVSPSETNVWENVIRPRNTSLFTNINTKQGFKSVWTTFGPDQIDVDWRNPHIFLEFLKLLVRYITNGADWIRLDAIAFIWKEPHTTCLHLDPVHSIVKLLNKCLKIIKPSAVLITETNVPEKENLSYLIEGNEANLAYNFTLPPLLLEAIYTGKTDLLKSWLSTWKELPRHTSLLNFTSSHDGIGLRALEGIMDDQRIHNLLVESEKRGGLVSHRRLSNGDDQPYELNISWWSAMSNEGSDKTVFQFERFLLSQLFTLSIKGVPAFYLPSVLASPNDIDSFRKTGQRRDLNREKFEANQLLDVLKNFDSPASKNISYLTHIVKVRSRLKAFHPEASMKCISTNIANCIILQRGLDEDTVYVICNMSSKFLSISPLNQINSLELTSEKRLLDNISGSYFNTDTFKLNPYQVVWLTLAD</sequence>
<dbReference type="Gene3D" id="3.20.20.80">
    <property type="entry name" value="Glycosidases"/>
    <property type="match status" value="1"/>
</dbReference>
<comment type="similarity">
    <text evidence="1">Belongs to the glycosyl hydrolase 13 family. Sucrose phosphorylase subfamily.</text>
</comment>
<name>A2C1W2_PROM1</name>
<dbReference type="EMBL" id="CP000553">
    <property type="protein sequence ID" value="ABM75472.1"/>
    <property type="molecule type" value="Genomic_DNA"/>
</dbReference>
<feature type="binding site" evidence="4">
    <location>
        <begin position="238"/>
        <end position="240"/>
    </location>
    <ligand>
        <name>substrate</name>
    </ligand>
</feature>
<keyword evidence="2 6" id="KW-0328">Glycosyltransferase</keyword>
<dbReference type="InterPro" id="IPR033746">
    <property type="entry name" value="GGa_phosphorylase"/>
</dbReference>
<proteinExistence type="inferred from homology"/>
<evidence type="ECO:0000259" key="5">
    <source>
        <dbReference type="SMART" id="SM00642"/>
    </source>
</evidence>
<dbReference type="KEGG" id="pme:NATL1_09141"/>
<dbReference type="SUPFAM" id="SSF51445">
    <property type="entry name" value="(Trans)glycosidases"/>
    <property type="match status" value="1"/>
</dbReference>
<dbReference type="PIRSF" id="PIRSF003059">
    <property type="entry name" value="Sucrose_phosphorylase"/>
    <property type="match status" value="1"/>
</dbReference>
<dbReference type="RefSeq" id="WP_011823610.1">
    <property type="nucleotide sequence ID" value="NC_008819.1"/>
</dbReference>
<dbReference type="SMART" id="SM00642">
    <property type="entry name" value="Aamy"/>
    <property type="match status" value="1"/>
</dbReference>
<dbReference type="PANTHER" id="PTHR38784:SF1">
    <property type="entry name" value="SUCROSE PHOSPHORYLASE"/>
    <property type="match status" value="1"/>
</dbReference>
<keyword evidence="6" id="KW-0378">Hydrolase</keyword>
<evidence type="ECO:0000256" key="4">
    <source>
        <dbReference type="PIRSR" id="PIRSR003059-2"/>
    </source>
</evidence>
<evidence type="ECO:0000313" key="7">
    <source>
        <dbReference type="Proteomes" id="UP000002592"/>
    </source>
</evidence>
<dbReference type="Pfam" id="PF00128">
    <property type="entry name" value="Alpha-amylase"/>
    <property type="match status" value="1"/>
</dbReference>
<dbReference type="InterPro" id="IPR045857">
    <property type="entry name" value="O16G_dom_2"/>
</dbReference>
<dbReference type="CDD" id="cd11356">
    <property type="entry name" value="AmyAc_Sucrose_phosphorylase-like_1"/>
    <property type="match status" value="1"/>
</dbReference>
<protein>
    <submittedName>
        <fullName evidence="6">Glycoside hydrolase family 13</fullName>
        <ecNumber evidence="6">2.4.1.7</ecNumber>
    </submittedName>
</protein>
<evidence type="ECO:0000313" key="6">
    <source>
        <dbReference type="EMBL" id="ABM75472.1"/>
    </source>
</evidence>
<dbReference type="Gene3D" id="3.90.400.10">
    <property type="entry name" value="Oligo-1,6-glucosidase, Domain 2"/>
    <property type="match status" value="1"/>
</dbReference>
<dbReference type="EC" id="2.4.1.7" evidence="6"/>